<evidence type="ECO:0000313" key="2">
    <source>
        <dbReference type="Proteomes" id="UP001164539"/>
    </source>
</evidence>
<dbReference type="Proteomes" id="UP001164539">
    <property type="component" value="Chromosome 9"/>
</dbReference>
<keyword evidence="2" id="KW-1185">Reference proteome</keyword>
<protein>
    <submittedName>
        <fullName evidence="1">Uncharacterized protein</fullName>
    </submittedName>
</protein>
<accession>A0ACC1XHP2</accession>
<evidence type="ECO:0000313" key="1">
    <source>
        <dbReference type="EMBL" id="KAJ4710808.1"/>
    </source>
</evidence>
<name>A0ACC1XHP2_MELAZ</name>
<reference evidence="1 2" key="1">
    <citation type="journal article" date="2023" name="Science">
        <title>Complex scaffold remodeling in plant triterpene biosynthesis.</title>
        <authorList>
            <person name="De La Pena R."/>
            <person name="Hodgson H."/>
            <person name="Liu J.C."/>
            <person name="Stephenson M.J."/>
            <person name="Martin A.C."/>
            <person name="Owen C."/>
            <person name="Harkess A."/>
            <person name="Leebens-Mack J."/>
            <person name="Jimenez L.E."/>
            <person name="Osbourn A."/>
            <person name="Sattely E.S."/>
        </authorList>
    </citation>
    <scope>NUCLEOTIDE SEQUENCE [LARGE SCALE GENOMIC DNA]</scope>
    <source>
        <strain evidence="2">cv. JPN11</strain>
        <tissue evidence="1">Leaf</tissue>
    </source>
</reference>
<proteinExistence type="predicted"/>
<comment type="caution">
    <text evidence="1">The sequence shown here is derived from an EMBL/GenBank/DDBJ whole genome shotgun (WGS) entry which is preliminary data.</text>
</comment>
<organism evidence="1 2">
    <name type="scientific">Melia azedarach</name>
    <name type="common">Chinaberry tree</name>
    <dbReference type="NCBI Taxonomy" id="155640"/>
    <lineage>
        <taxon>Eukaryota</taxon>
        <taxon>Viridiplantae</taxon>
        <taxon>Streptophyta</taxon>
        <taxon>Embryophyta</taxon>
        <taxon>Tracheophyta</taxon>
        <taxon>Spermatophyta</taxon>
        <taxon>Magnoliopsida</taxon>
        <taxon>eudicotyledons</taxon>
        <taxon>Gunneridae</taxon>
        <taxon>Pentapetalae</taxon>
        <taxon>rosids</taxon>
        <taxon>malvids</taxon>
        <taxon>Sapindales</taxon>
        <taxon>Meliaceae</taxon>
        <taxon>Melia</taxon>
    </lineage>
</organism>
<sequence>MQQTVPPKPLKRRSLCTGHGTQHAKLPDAIISENRLKNLSSKAKVHLRAIILTNEQQLLPTPLYSCNNNIKATEFSYCK</sequence>
<dbReference type="EMBL" id="CM051402">
    <property type="protein sequence ID" value="KAJ4710808.1"/>
    <property type="molecule type" value="Genomic_DNA"/>
</dbReference>
<gene>
    <name evidence="1" type="ORF">OWV82_016938</name>
</gene>